<proteinExistence type="predicted"/>
<dbReference type="AlphaFoldDB" id="A0A1Z3LWF6"/>
<evidence type="ECO:0000259" key="1">
    <source>
        <dbReference type="Pfam" id="PF00501"/>
    </source>
</evidence>
<evidence type="ECO:0000313" key="3">
    <source>
        <dbReference type="EMBL" id="ASD26548.1"/>
    </source>
</evidence>
<reference evidence="3 4" key="2">
    <citation type="submission" date="2017-06" db="EMBL/GenBank/DDBJ databases">
        <authorList>
            <person name="Kim H.J."/>
            <person name="Triplett B.A."/>
        </authorList>
    </citation>
    <scope>NUCLEOTIDE SEQUENCE [LARGE SCALE GENOMIC DNA]</scope>
    <source>
        <strain evidence="3 4">BZC3</strain>
    </source>
</reference>
<dbReference type="SUPFAM" id="SSF56801">
    <property type="entry name" value="Acetyl-CoA synthetase-like"/>
    <property type="match status" value="1"/>
</dbReference>
<gene>
    <name evidence="3" type="ORF">CD943_06355</name>
</gene>
<organism evidence="3 4">
    <name type="scientific">Brevundimonas diminuta</name>
    <name type="common">Pseudomonas diminuta</name>
    <dbReference type="NCBI Taxonomy" id="293"/>
    <lineage>
        <taxon>Bacteria</taxon>
        <taxon>Pseudomonadati</taxon>
        <taxon>Pseudomonadota</taxon>
        <taxon>Alphaproteobacteria</taxon>
        <taxon>Caulobacterales</taxon>
        <taxon>Caulobacteraceae</taxon>
        <taxon>Brevundimonas</taxon>
    </lineage>
</organism>
<dbReference type="Proteomes" id="UP000197024">
    <property type="component" value="Chromosome"/>
</dbReference>
<name>A0A1Z3LWF6_BREDI</name>
<dbReference type="Pfam" id="PF00501">
    <property type="entry name" value="AMP-binding"/>
    <property type="match status" value="1"/>
</dbReference>
<dbReference type="InterPro" id="IPR025110">
    <property type="entry name" value="AMP-bd_C"/>
</dbReference>
<dbReference type="PANTHER" id="PTHR43767:SF11">
    <property type="entry name" value="MEDIUM-CHAIN-FATTY-ACID--COA LIGASE"/>
    <property type="match status" value="1"/>
</dbReference>
<dbReference type="InterPro" id="IPR045851">
    <property type="entry name" value="AMP-bd_C_sf"/>
</dbReference>
<feature type="domain" description="AMP-binding enzyme C-terminal" evidence="2">
    <location>
        <begin position="435"/>
        <end position="509"/>
    </location>
</feature>
<dbReference type="InterPro" id="IPR000873">
    <property type="entry name" value="AMP-dep_synth/lig_dom"/>
</dbReference>
<dbReference type="Gene3D" id="3.40.50.12780">
    <property type="entry name" value="N-terminal domain of ligase-like"/>
    <property type="match status" value="1"/>
</dbReference>
<sequence length="522" mass="56483">MQTFPLTLDQIVEHAAKWHPAAEVVTARQGQDNARVTYAELRKRGLKISSVLKGLGVEVGSRVATLAWNTQAHVETWYAVMGMGAVCHTLNPRLTAEQLAWMLDQSEARIVFVSADLMPLAMQVADRALGVEQVFVIDGASDLAHPRARVEAIEPLIADAVMDVRWGQFDENAPSGLCFTSGSTGMPKGVTYTHRSSFLHTWKLLQADVLALRSVDVVMPVVPLFHANAWGLPFALPATGAKMVLPGRQMDGASLARLIEAEGVTVAVGVPTVWLGMCDHLEATGARLPSLERIIVGGAPMPPALMERIERQLGVMVQTSWGMTEMSPTGAFGVLSDKERFAALSGRPALGVDLMVADQNGAPLAEQRDQEGRLFVRGAAVIERYFGQDEPVVDADGWFDTGDLARISPRGDLMITGRSKDLIKSGGEWINPTDIEAIVSALPEVALSAVIGRVDPKWSERPVLIVELREGRDISDEAILAALKGRIASWWTPDAVIRLDAMPLASTGKIDKLKLRALYSQG</sequence>
<dbReference type="PROSITE" id="PS00455">
    <property type="entry name" value="AMP_BINDING"/>
    <property type="match status" value="1"/>
</dbReference>
<dbReference type="EMBL" id="CP021995">
    <property type="protein sequence ID" value="ASD26548.1"/>
    <property type="molecule type" value="Genomic_DNA"/>
</dbReference>
<protein>
    <submittedName>
        <fullName evidence="3">AMP-dependent synthetase</fullName>
    </submittedName>
</protein>
<evidence type="ECO:0000313" key="4">
    <source>
        <dbReference type="Proteomes" id="UP000197024"/>
    </source>
</evidence>
<dbReference type="Gene3D" id="3.30.300.30">
    <property type="match status" value="1"/>
</dbReference>
<reference evidence="3 4" key="1">
    <citation type="submission" date="2017-06" db="EMBL/GenBank/DDBJ databases">
        <title>Biodegradation of gentamicin by bacterial consortia AMQD4 in synthetic medium and raw gentamicin sewage.</title>
        <authorList>
            <person name="Chang H."/>
            <person name="Feng Y."/>
            <person name="Li Z."/>
            <person name="Xue J."/>
            <person name="Cheng D."/>
        </authorList>
    </citation>
    <scope>NUCLEOTIDE SEQUENCE [LARGE SCALE GENOMIC DNA]</scope>
    <source>
        <strain evidence="3 4">BZC3</strain>
    </source>
</reference>
<accession>A0A1Z3LWF6</accession>
<dbReference type="InterPro" id="IPR050237">
    <property type="entry name" value="ATP-dep_AMP-bd_enzyme"/>
</dbReference>
<dbReference type="InterPro" id="IPR020845">
    <property type="entry name" value="AMP-binding_CS"/>
</dbReference>
<evidence type="ECO:0000259" key="2">
    <source>
        <dbReference type="Pfam" id="PF13193"/>
    </source>
</evidence>
<dbReference type="Pfam" id="PF13193">
    <property type="entry name" value="AMP-binding_C"/>
    <property type="match status" value="1"/>
</dbReference>
<dbReference type="PANTHER" id="PTHR43767">
    <property type="entry name" value="LONG-CHAIN-FATTY-ACID--COA LIGASE"/>
    <property type="match status" value="1"/>
</dbReference>
<dbReference type="InterPro" id="IPR042099">
    <property type="entry name" value="ANL_N_sf"/>
</dbReference>
<dbReference type="GO" id="GO:0016877">
    <property type="term" value="F:ligase activity, forming carbon-sulfur bonds"/>
    <property type="evidence" value="ECO:0007669"/>
    <property type="project" value="UniProtKB-ARBA"/>
</dbReference>
<feature type="domain" description="AMP-dependent synthetase/ligase" evidence="1">
    <location>
        <begin position="13"/>
        <end position="386"/>
    </location>
</feature>